<reference evidence="3" key="1">
    <citation type="submission" date="2019-09" db="EMBL/GenBank/DDBJ databases">
        <title>Organ-specific transcriptomic study of the physiology of the cattle tick, Rhipicephalus microplus.</title>
        <authorList>
            <person name="Tirloni L."/>
            <person name="Braz G."/>
            <person name="Gandara A.C.P."/>
            <person name="Sabadin G.A."/>
            <person name="da Silva R.M."/>
            <person name="Guizzo M.G."/>
            <person name="Machado J.A."/>
            <person name="Costa E.P."/>
            <person name="Gomes H.F."/>
            <person name="Moraes J."/>
            <person name="Mota M.B.S."/>
            <person name="Mesquita R.D."/>
            <person name="Alvarenga P.H."/>
            <person name="Alves F."/>
            <person name="Seixas A."/>
            <person name="da Fonseca R.N."/>
            <person name="Fogaca A."/>
            <person name="Logullo C."/>
            <person name="Tanaka A."/>
            <person name="Daffre S."/>
            <person name="Termignoni C."/>
            <person name="Vaz I.S.Jr."/>
            <person name="Oliveira P.L."/>
            <person name="Ribeiro J.M."/>
        </authorList>
    </citation>
    <scope>NUCLEOTIDE SEQUENCE</scope>
    <source>
        <strain evidence="3">Porto Alegre</strain>
    </source>
</reference>
<dbReference type="VEuPathDB" id="VectorBase:LOC119164701"/>
<proteinExistence type="predicted"/>
<feature type="chain" id="PRO_5026940116" evidence="2">
    <location>
        <begin position="22"/>
        <end position="267"/>
    </location>
</feature>
<dbReference type="OrthoDB" id="6508784at2759"/>
<sequence length="267" mass="29090">MASWRFTTLALLLIGVQSALCIDDVDEKCDVIKATTCYWSQAKAHGVDILVPKASAKNYPDDVCRSEEELPEDSVCEEYYSACKAPERALFEHKEKGYASLRFLLLNKTMCEGVKKLGFCIRKEHMGNCSARFSSLHYSIENAENNEMAAKNLSDCLEYALRPCIAKEVTLSEYMKELATAINNLFKVPKHPPPTTTTSEPSTVTASTTHRPITPTTEQPVTTPTHEPVTSPTGVPPTTSAPPSAASTSQTVGAFGVVALAWLVQAA</sequence>
<evidence type="ECO:0000256" key="1">
    <source>
        <dbReference type="SAM" id="MobiDB-lite"/>
    </source>
</evidence>
<organism evidence="3">
    <name type="scientific">Rhipicephalus microplus</name>
    <name type="common">Cattle tick</name>
    <name type="synonym">Boophilus microplus</name>
    <dbReference type="NCBI Taxonomy" id="6941"/>
    <lineage>
        <taxon>Eukaryota</taxon>
        <taxon>Metazoa</taxon>
        <taxon>Ecdysozoa</taxon>
        <taxon>Arthropoda</taxon>
        <taxon>Chelicerata</taxon>
        <taxon>Arachnida</taxon>
        <taxon>Acari</taxon>
        <taxon>Parasitiformes</taxon>
        <taxon>Ixodida</taxon>
        <taxon>Ixodoidea</taxon>
        <taxon>Ixodidae</taxon>
        <taxon>Rhipicephalinae</taxon>
        <taxon>Rhipicephalus</taxon>
        <taxon>Boophilus</taxon>
    </lineage>
</organism>
<dbReference type="AlphaFoldDB" id="A0A6M2CGT7"/>
<feature type="signal peptide" evidence="2">
    <location>
        <begin position="1"/>
        <end position="21"/>
    </location>
</feature>
<name>A0A6M2CGT7_RHIMP</name>
<dbReference type="EMBL" id="GHWJ01000161">
    <property type="protein sequence ID" value="NOV32898.1"/>
    <property type="molecule type" value="Transcribed_RNA"/>
</dbReference>
<accession>A0A6M2CGT7</accession>
<feature type="compositionally biased region" description="Low complexity" evidence="1">
    <location>
        <begin position="196"/>
        <end position="248"/>
    </location>
</feature>
<protein>
    <submittedName>
        <fullName evidence="3">Putative hemomucin</fullName>
    </submittedName>
</protein>
<keyword evidence="2" id="KW-0732">Signal</keyword>
<feature type="region of interest" description="Disordered" evidence="1">
    <location>
        <begin position="189"/>
        <end position="248"/>
    </location>
</feature>
<evidence type="ECO:0000313" key="3">
    <source>
        <dbReference type="EMBL" id="NOV32898.1"/>
    </source>
</evidence>
<evidence type="ECO:0000256" key="2">
    <source>
        <dbReference type="SAM" id="SignalP"/>
    </source>
</evidence>